<dbReference type="AlphaFoldDB" id="A0A8B8V0D5"/>
<evidence type="ECO:0000256" key="1">
    <source>
        <dbReference type="SAM" id="MobiDB-lite"/>
    </source>
</evidence>
<feature type="region of interest" description="Disordered" evidence="1">
    <location>
        <begin position="451"/>
        <end position="476"/>
    </location>
</feature>
<reference evidence="2" key="2">
    <citation type="submission" date="2020-01" db="EMBL/GenBank/DDBJ databases">
        <title>Population-level Yeast Reference Genomes.</title>
        <authorList>
            <person name="Yue J.-X."/>
        </authorList>
    </citation>
    <scope>NUCLEOTIDE SEQUENCE</scope>
    <source>
        <strain evidence="2">CBS432</strain>
    </source>
</reference>
<protein>
    <submittedName>
        <fullName evidence="2">Ndd1p</fullName>
    </submittedName>
</protein>
<dbReference type="RefSeq" id="XP_033769477.1">
    <property type="nucleotide sequence ID" value="XM_033913586.1"/>
</dbReference>
<feature type="compositionally biased region" description="Polar residues" evidence="1">
    <location>
        <begin position="540"/>
        <end position="555"/>
    </location>
</feature>
<reference evidence="2" key="4">
    <citation type="submission" date="2025-08" db="UniProtKB">
        <authorList>
            <consortium name="RefSeq"/>
        </authorList>
    </citation>
    <scope>IDENTIFICATION</scope>
    <source>
        <strain evidence="2">CBS432</strain>
    </source>
</reference>
<gene>
    <name evidence="2" type="primary">NDD1</name>
    <name evidence="2" type="ORF">SPAR_O04730</name>
</gene>
<reference evidence="2" key="3">
    <citation type="submission" date="2025-07" db="EMBL/GenBank/DDBJ databases">
        <authorList>
            <consortium name="NCBI Genome Project"/>
        </authorList>
    </citation>
    <scope>NUCLEOTIDE SEQUENCE</scope>
    <source>
        <strain evidence="2">CBS432</strain>
    </source>
</reference>
<feature type="compositionally biased region" description="Low complexity" evidence="1">
    <location>
        <begin position="493"/>
        <end position="514"/>
    </location>
</feature>
<name>A0A8B8V0D5_SACPA</name>
<organism evidence="2">
    <name type="scientific">Saccharomyces paradoxus</name>
    <name type="common">Yeast</name>
    <name type="synonym">Saccharomyces douglasii</name>
    <dbReference type="NCBI Taxonomy" id="27291"/>
    <lineage>
        <taxon>Eukaryota</taxon>
        <taxon>Fungi</taxon>
        <taxon>Dikarya</taxon>
        <taxon>Ascomycota</taxon>
        <taxon>Saccharomycotina</taxon>
        <taxon>Saccharomycetes</taxon>
        <taxon>Saccharomycetales</taxon>
        <taxon>Saccharomycetaceae</taxon>
        <taxon>Saccharomyces</taxon>
    </lineage>
</organism>
<reference evidence="2" key="1">
    <citation type="journal article" date="2017" name="Nat. Genet.">
        <title>Contrasting evolutionary genome dynamics between domesticated and wild yeasts.</title>
        <authorList>
            <person name="Yue J.X."/>
            <person name="Li J."/>
            <person name="Aigrain L."/>
            <person name="Hallin J."/>
            <person name="Persson K."/>
            <person name="Oliver K."/>
            <person name="Bergstrom A."/>
            <person name="Coupland P."/>
            <person name="Warringer J."/>
            <person name="Lagomarsino M.C."/>
            <person name="Fischer G."/>
            <person name="Durbin R."/>
            <person name="Liti G."/>
        </authorList>
    </citation>
    <scope>NUCLEOTIDE SEQUENCE</scope>
    <source>
        <strain evidence="2">CBS432</strain>
    </source>
</reference>
<feature type="compositionally biased region" description="Low complexity" evidence="1">
    <location>
        <begin position="451"/>
        <end position="466"/>
    </location>
</feature>
<dbReference type="GeneID" id="54633902"/>
<sequence length="555" mass="60517">MDRDISYQQNYNATGAAAASSRQLPTDNNADTNFLKVMSEFKYNFNSPLPTTTQFPTPYSSNQYQHTQDHFANTDAPNSSSNESSLVENSILPHHQQIQQQQQQQQHQQPQQQQHLGSLVPPAVTRTDTSETLDDINVQPSSVLQFGNSLPSEFLVASPEQFKEFLLDSPSTSFNFFHKTPAKTPLRFVTDSSGAQQSTSENPNQQQNVFSNVDLNNLLKSNGKTPSSSSTGAFSRTPLSKIDMNLMFNQPLATSPSKRFSSLSLTPYGRKILSDVGTPYAKALISSNSALVDFQKARKDIAASATSIGLENANNILQRTPLRSNNKKLFIKTPQDTINSTSTLTKDNENRPDIYGSSPTTIQLNSSITKSISKLDNPRIPLLASRSDTILDSNVDDQLFDLGLTRLPLSPTPNCNSLHSTTVGASALQIPELPKMGSFRSDTGVNLTSISNTVSSKSKSGNNNSKGRIKKNGKKPSKFQIIVANIDQFNQDTSSSSLTSSLNTNSSAGNSNSNVAKKRASKLKRSQSLLSDSRSKSQAKKNCNSKSNGNLFNSQ</sequence>
<feature type="compositionally biased region" description="Low complexity" evidence="1">
    <location>
        <begin position="94"/>
        <end position="115"/>
    </location>
</feature>
<evidence type="ECO:0000313" key="2">
    <source>
        <dbReference type="RefSeq" id="XP_033769477.1"/>
    </source>
</evidence>
<dbReference type="OrthoDB" id="4063682at2759"/>
<accession>A0A8B8V0D5</accession>
<dbReference type="VEuPathDB" id="FungiDB:SPAR_O04730"/>
<feature type="compositionally biased region" description="Basic residues" evidence="1">
    <location>
        <begin position="516"/>
        <end position="525"/>
    </location>
</feature>
<proteinExistence type="predicted"/>
<dbReference type="KEGG" id="spao:SPAR_O04730"/>
<feature type="compositionally biased region" description="Basic residues" evidence="1">
    <location>
        <begin position="467"/>
        <end position="476"/>
    </location>
</feature>
<feature type="region of interest" description="Disordered" evidence="1">
    <location>
        <begin position="493"/>
        <end position="555"/>
    </location>
</feature>
<feature type="region of interest" description="Disordered" evidence="1">
    <location>
        <begin position="94"/>
        <end position="117"/>
    </location>
</feature>